<dbReference type="PATRIC" id="fig|1265738.3.peg.2000"/>
<comment type="caution">
    <text evidence="1">The sequence shown here is derived from an EMBL/GenBank/DDBJ whole genome shotgun (WGS) entry which is preliminary data.</text>
</comment>
<sequence length="40" mass="4617">MGGQTFQSKKAHRLPICKLFANLCATLACLRRWLDDKPRE</sequence>
<dbReference type="AlphaFoldDB" id="M5S0A1"/>
<reference evidence="1 2" key="1">
    <citation type="journal article" date="2013" name="Mar. Genomics">
        <title>Expression of sulfatases in Rhodopirellula baltica and the diversity of sulfatases in the genus Rhodopirellula.</title>
        <authorList>
            <person name="Wegner C.E."/>
            <person name="Richter-Heitmann T."/>
            <person name="Klindworth A."/>
            <person name="Klockow C."/>
            <person name="Richter M."/>
            <person name="Achstetter T."/>
            <person name="Glockner F.O."/>
            <person name="Harder J."/>
        </authorList>
    </citation>
    <scope>NUCLEOTIDE SEQUENCE [LARGE SCALE GENOMIC DNA]</scope>
    <source>
        <strain evidence="1 2">SM1</strain>
    </source>
</reference>
<dbReference type="EMBL" id="ANOG01000281">
    <property type="protein sequence ID" value="EMI21082.1"/>
    <property type="molecule type" value="Genomic_DNA"/>
</dbReference>
<evidence type="ECO:0000313" key="2">
    <source>
        <dbReference type="Proteomes" id="UP000011991"/>
    </source>
</evidence>
<protein>
    <submittedName>
        <fullName evidence="1">Uncharacterized protein</fullName>
    </submittedName>
</protein>
<name>M5S0A1_9BACT</name>
<evidence type="ECO:0000313" key="1">
    <source>
        <dbReference type="EMBL" id="EMI21082.1"/>
    </source>
</evidence>
<gene>
    <name evidence="1" type="ORF">RMSM_01999</name>
</gene>
<dbReference type="Proteomes" id="UP000011991">
    <property type="component" value="Unassembled WGS sequence"/>
</dbReference>
<organism evidence="1 2">
    <name type="scientific">Rhodopirellula maiorica SM1</name>
    <dbReference type="NCBI Taxonomy" id="1265738"/>
    <lineage>
        <taxon>Bacteria</taxon>
        <taxon>Pseudomonadati</taxon>
        <taxon>Planctomycetota</taxon>
        <taxon>Planctomycetia</taxon>
        <taxon>Pirellulales</taxon>
        <taxon>Pirellulaceae</taxon>
        <taxon>Novipirellula</taxon>
    </lineage>
</organism>
<accession>M5S0A1</accession>
<keyword evidence="2" id="KW-1185">Reference proteome</keyword>
<proteinExistence type="predicted"/>